<dbReference type="InterPro" id="IPR038352">
    <property type="entry name" value="Imelysin_sf"/>
</dbReference>
<dbReference type="InterPro" id="IPR034984">
    <property type="entry name" value="Imelysin-like_IPPA"/>
</dbReference>
<feature type="domain" description="Imelysin-like" evidence="3">
    <location>
        <begin position="50"/>
        <end position="348"/>
    </location>
</feature>
<organism evidence="4 5">
    <name type="scientific">Achromobacter deleyi</name>
    <dbReference type="NCBI Taxonomy" id="1353891"/>
    <lineage>
        <taxon>Bacteria</taxon>
        <taxon>Pseudomonadati</taxon>
        <taxon>Pseudomonadota</taxon>
        <taxon>Betaproteobacteria</taxon>
        <taxon>Burkholderiales</taxon>
        <taxon>Alcaligenaceae</taxon>
        <taxon>Achromobacter</taxon>
    </lineage>
</organism>
<evidence type="ECO:0000313" key="5">
    <source>
        <dbReference type="Proteomes" id="UP000494111"/>
    </source>
</evidence>
<dbReference type="Gene3D" id="1.20.1420.20">
    <property type="entry name" value="M75 peptidase, HXXE motif"/>
    <property type="match status" value="1"/>
</dbReference>
<gene>
    <name evidence="4" type="ORF">LMG3458_02621</name>
</gene>
<dbReference type="Proteomes" id="UP000494111">
    <property type="component" value="Unassembled WGS sequence"/>
</dbReference>
<dbReference type="GO" id="GO:0030313">
    <property type="term" value="C:cell envelope"/>
    <property type="evidence" value="ECO:0007669"/>
    <property type="project" value="UniProtKB-SubCell"/>
</dbReference>
<dbReference type="CDD" id="cd14659">
    <property type="entry name" value="Imelysin-like_IPPA"/>
    <property type="match status" value="1"/>
</dbReference>
<comment type="subcellular location">
    <subcellularLocation>
        <location evidence="1">Cell envelope</location>
    </subcellularLocation>
</comment>
<dbReference type="InterPro" id="IPR018976">
    <property type="entry name" value="Imelysin-like"/>
</dbReference>
<proteinExistence type="predicted"/>
<dbReference type="AlphaFoldDB" id="A0A6S6ZXZ7"/>
<evidence type="ECO:0000259" key="3">
    <source>
        <dbReference type="Pfam" id="PF09375"/>
    </source>
</evidence>
<evidence type="ECO:0000313" key="4">
    <source>
        <dbReference type="EMBL" id="CAB3700341.1"/>
    </source>
</evidence>
<keyword evidence="2" id="KW-0732">Signal</keyword>
<protein>
    <recommendedName>
        <fullName evidence="3">Imelysin-like domain-containing protein</fullName>
    </recommendedName>
</protein>
<accession>A0A6S6ZXZ7</accession>
<dbReference type="Pfam" id="PF09375">
    <property type="entry name" value="Peptidase_M75"/>
    <property type="match status" value="1"/>
</dbReference>
<sequence>MASLVVRRILPAKAALAVVLLAGTSAWPLAVRAELPADLGERLAQGYARPAVAAMAEAAGALEGALGPWCSKPDAAGAKRVNDAFAGLAQAWARIEFLRFGPLVQANRFERLAFWPDTRGVMPKQVQALIAAQDAALLKPGALAGRSVAVQGLPALEYVLYGEPALLKRAGATQPGTPTFPYACGYAVAVSANVAAMSRDVAQAWSAQGEFGRQFARPQAGNDLYRDPQEVAAEAMKALSTGLQFARDVKILPVLGDSAANARPKRAAFWRSGLTTRTLAANLDGLAAFYTAGGYVLPKGDEWMAGSVLGELASAAATLRDVPAPLDAALADADGRRQLELAALTLKNGKAIVDQDLAPALGVTIGFNALDGD</sequence>
<evidence type="ECO:0000256" key="1">
    <source>
        <dbReference type="ARBA" id="ARBA00004196"/>
    </source>
</evidence>
<name>A0A6S6ZXZ7_9BURK</name>
<evidence type="ECO:0000256" key="2">
    <source>
        <dbReference type="ARBA" id="ARBA00022729"/>
    </source>
</evidence>
<dbReference type="RefSeq" id="WP_175192737.1">
    <property type="nucleotide sequence ID" value="NZ_CADIJO010000007.1"/>
</dbReference>
<dbReference type="EMBL" id="CADIJO010000007">
    <property type="protein sequence ID" value="CAB3700341.1"/>
    <property type="molecule type" value="Genomic_DNA"/>
</dbReference>
<reference evidence="4 5" key="1">
    <citation type="submission" date="2020-04" db="EMBL/GenBank/DDBJ databases">
        <authorList>
            <person name="De Canck E."/>
        </authorList>
    </citation>
    <scope>NUCLEOTIDE SEQUENCE [LARGE SCALE GENOMIC DNA]</scope>
    <source>
        <strain evidence="4 5">LMG 3458</strain>
    </source>
</reference>